<dbReference type="Proteomes" id="UP000274122">
    <property type="component" value="Chromosome"/>
</dbReference>
<dbReference type="RefSeq" id="WP_126357841.1">
    <property type="nucleotide sequence ID" value="NZ_LR134201.1"/>
</dbReference>
<evidence type="ECO:0000313" key="2">
    <source>
        <dbReference type="Proteomes" id="UP000274122"/>
    </source>
</evidence>
<dbReference type="OrthoDB" id="6637744at2"/>
<name>A0A447V7N1_9ENTR</name>
<evidence type="ECO:0000313" key="1">
    <source>
        <dbReference type="EMBL" id="VEC01334.1"/>
    </source>
</evidence>
<protein>
    <submittedName>
        <fullName evidence="1">Uncharacterized protein</fullName>
    </submittedName>
</protein>
<organism evidence="1 2">
    <name type="scientific">Cedecea lapagei</name>
    <dbReference type="NCBI Taxonomy" id="158823"/>
    <lineage>
        <taxon>Bacteria</taxon>
        <taxon>Pseudomonadati</taxon>
        <taxon>Pseudomonadota</taxon>
        <taxon>Gammaproteobacteria</taxon>
        <taxon>Enterobacterales</taxon>
        <taxon>Enterobacteriaceae</taxon>
        <taxon>Cedecea</taxon>
    </lineage>
</organism>
<proteinExistence type="predicted"/>
<dbReference type="AlphaFoldDB" id="A0A447V7N1"/>
<gene>
    <name evidence="1" type="ORF">NCTC11466_04178</name>
</gene>
<sequence>MNLKPVEPDACELIDRARILTGVMLANPDETGANYILLLILAEQLQRLRDIFEAAEIRRVHEEKLPL</sequence>
<accession>A0A447V7N1</accession>
<reference evidence="1 2" key="1">
    <citation type="submission" date="2018-12" db="EMBL/GenBank/DDBJ databases">
        <authorList>
            <consortium name="Pathogen Informatics"/>
        </authorList>
    </citation>
    <scope>NUCLEOTIDE SEQUENCE [LARGE SCALE GENOMIC DNA]</scope>
    <source>
        <strain evidence="1 2">NCTC11466</strain>
    </source>
</reference>
<dbReference type="KEGG" id="clap:NCTC11466_04178"/>
<keyword evidence="2" id="KW-1185">Reference proteome</keyword>
<dbReference type="EMBL" id="LR134201">
    <property type="protein sequence ID" value="VEC01334.1"/>
    <property type="molecule type" value="Genomic_DNA"/>
</dbReference>